<dbReference type="InterPro" id="IPR000209">
    <property type="entry name" value="Peptidase_S8/S53_dom"/>
</dbReference>
<dbReference type="AlphaFoldDB" id="A0A0S6W3D3"/>
<keyword evidence="3" id="KW-0720">Serine protease</keyword>
<dbReference type="GO" id="GO:0016485">
    <property type="term" value="P:protein processing"/>
    <property type="evidence" value="ECO:0007669"/>
    <property type="project" value="TreeGrafter"/>
</dbReference>
<evidence type="ECO:0000256" key="3">
    <source>
        <dbReference type="ARBA" id="ARBA00022825"/>
    </source>
</evidence>
<dbReference type="Proteomes" id="UP000030700">
    <property type="component" value="Unassembled WGS sequence"/>
</dbReference>
<dbReference type="PROSITE" id="PS00138">
    <property type="entry name" value="SUBTILASE_SER"/>
    <property type="match status" value="1"/>
</dbReference>
<dbReference type="Gene3D" id="2.60.120.260">
    <property type="entry name" value="Galactose-binding domain-like"/>
    <property type="match status" value="1"/>
</dbReference>
<proteinExistence type="inferred from homology"/>
<dbReference type="EMBL" id="DF820459">
    <property type="protein sequence ID" value="GAK52863.1"/>
    <property type="molecule type" value="Genomic_DNA"/>
</dbReference>
<dbReference type="PROSITE" id="PS51829">
    <property type="entry name" value="P_HOMO_B"/>
    <property type="match status" value="1"/>
</dbReference>
<dbReference type="InterPro" id="IPR008979">
    <property type="entry name" value="Galactose-bd-like_sf"/>
</dbReference>
<dbReference type="InterPro" id="IPR023828">
    <property type="entry name" value="Peptidase_S8_Ser-AS"/>
</dbReference>
<reference evidence="6 7" key="1">
    <citation type="journal article" date="2015" name="PeerJ">
        <title>First genomic representation of candidate bacterial phylum KSB3 points to enhanced environmental sensing as a trigger of wastewater bulking.</title>
        <authorList>
            <person name="Sekiguchi Y."/>
            <person name="Ohashi A."/>
            <person name="Parks D.H."/>
            <person name="Yamauchi T."/>
            <person name="Tyson G.W."/>
            <person name="Hugenholtz P."/>
        </authorList>
    </citation>
    <scope>NUCLEOTIDE SEQUENCE [LARGE SCALE GENOMIC DNA]</scope>
</reference>
<dbReference type="Pfam" id="PF01483">
    <property type="entry name" value="P_proprotein"/>
    <property type="match status" value="1"/>
</dbReference>
<organism evidence="6 7">
    <name type="scientific">Candidatus Moduliflexus flocculans</name>
    <dbReference type="NCBI Taxonomy" id="1499966"/>
    <lineage>
        <taxon>Bacteria</taxon>
        <taxon>Candidatus Moduliflexota</taxon>
        <taxon>Candidatus Moduliflexia</taxon>
        <taxon>Candidatus Moduliflexales</taxon>
        <taxon>Candidatus Moduliflexaceae</taxon>
    </lineage>
</organism>
<gene>
    <name evidence="6" type="ORF">U14_04120</name>
</gene>
<dbReference type="GO" id="GO:0012505">
    <property type="term" value="C:endomembrane system"/>
    <property type="evidence" value="ECO:0007669"/>
    <property type="project" value="UniProtKB-ARBA"/>
</dbReference>
<keyword evidence="2" id="KW-0378">Hydrolase</keyword>
<dbReference type="SUPFAM" id="SSF52743">
    <property type="entry name" value="Subtilisin-like"/>
    <property type="match status" value="1"/>
</dbReference>
<dbReference type="GO" id="GO:0005737">
    <property type="term" value="C:cytoplasm"/>
    <property type="evidence" value="ECO:0007669"/>
    <property type="project" value="UniProtKB-ARBA"/>
</dbReference>
<dbReference type="HOGENOM" id="CLU_645062_0_0_0"/>
<evidence type="ECO:0000256" key="2">
    <source>
        <dbReference type="ARBA" id="ARBA00022801"/>
    </source>
</evidence>
<dbReference type="GO" id="GO:0016020">
    <property type="term" value="C:membrane"/>
    <property type="evidence" value="ECO:0007669"/>
    <property type="project" value="TreeGrafter"/>
</dbReference>
<dbReference type="GO" id="GO:0004252">
    <property type="term" value="F:serine-type endopeptidase activity"/>
    <property type="evidence" value="ECO:0007669"/>
    <property type="project" value="InterPro"/>
</dbReference>
<dbReference type="Pfam" id="PF00082">
    <property type="entry name" value="Peptidase_S8"/>
    <property type="match status" value="1"/>
</dbReference>
<evidence type="ECO:0000256" key="4">
    <source>
        <dbReference type="PROSITE-ProRule" id="PRU01240"/>
    </source>
</evidence>
<name>A0A0S6W3D3_9BACT</name>
<protein>
    <recommendedName>
        <fullName evidence="5">P/Homo B domain-containing protein</fullName>
    </recommendedName>
</protein>
<dbReference type="InterPro" id="IPR036852">
    <property type="entry name" value="Peptidase_S8/S53_dom_sf"/>
</dbReference>
<evidence type="ECO:0000256" key="1">
    <source>
        <dbReference type="ARBA" id="ARBA00022670"/>
    </source>
</evidence>
<evidence type="ECO:0000313" key="7">
    <source>
        <dbReference type="Proteomes" id="UP000030700"/>
    </source>
</evidence>
<comment type="caution">
    <text evidence="4">Lacks conserved residue(s) required for the propagation of feature annotation.</text>
</comment>
<dbReference type="PANTHER" id="PTHR42884">
    <property type="entry name" value="PROPROTEIN CONVERTASE SUBTILISIN/KEXIN-RELATED"/>
    <property type="match status" value="1"/>
</dbReference>
<keyword evidence="1" id="KW-0645">Protease</keyword>
<dbReference type="PANTHER" id="PTHR42884:SF14">
    <property type="entry name" value="NEUROENDOCRINE CONVERTASE 1"/>
    <property type="match status" value="1"/>
</dbReference>
<keyword evidence="7" id="KW-1185">Reference proteome</keyword>
<evidence type="ECO:0000259" key="5">
    <source>
        <dbReference type="PROSITE" id="PS51829"/>
    </source>
</evidence>
<sequence length="425" mass="46052">MFSAGNERKNRGDSNFSAFANSRYVIAVAAATNAGKYAPYLSPGANILVNAPCDPVPTTDRTDKEGYNPWGYNEFEHQPVEGEYRDQNYTRYFKGTSAAAPVVSGVVALMLQANPALTWRDVQQILIKTAYKNPDGEWETNAAGYAHSYDYGFGRVDATAAVEAALSWKIVSEEREKPVIGKDYTKRQIPEGGEGLPIPLSIKENITVEFVEIFLDVRHELACDLEVMLISPYGTKSRLAHGNGCLYNNVSEDVKGSKNAKGYGFKNWRFGSVRYLGEQSTKGQNPWKLIIKDKNNDNIQGIFKSAELRIYGTTFPPGLPFTGVYGLKNASLYWDPQTIPTSDGGYVTVVGMYGSGKLLMMKLDSAGGVEWAKTLTGNANASPSLASVGTYCATDAALAAFSQAGFADAAARRTVASGDDSVCST</sequence>
<accession>A0A0S6W3D3</accession>
<dbReference type="SUPFAM" id="SSF49785">
    <property type="entry name" value="Galactose-binding domain-like"/>
    <property type="match status" value="1"/>
</dbReference>
<evidence type="ECO:0000313" key="6">
    <source>
        <dbReference type="EMBL" id="GAK52863.1"/>
    </source>
</evidence>
<dbReference type="InterPro" id="IPR002884">
    <property type="entry name" value="P_dom"/>
</dbReference>
<dbReference type="Gene3D" id="3.40.50.200">
    <property type="entry name" value="Peptidase S8/S53 domain"/>
    <property type="match status" value="1"/>
</dbReference>
<comment type="similarity">
    <text evidence="4">Belongs to the peptidase S8 family.</text>
</comment>
<dbReference type="PROSITE" id="PS51892">
    <property type="entry name" value="SUBTILASE"/>
    <property type="match status" value="1"/>
</dbReference>
<dbReference type="STRING" id="1499966.U14_04120"/>
<feature type="domain" description="P/Homo B" evidence="5">
    <location>
        <begin position="171"/>
        <end position="316"/>
    </location>
</feature>